<proteinExistence type="predicted"/>
<comment type="caution">
    <text evidence="1">The sequence shown here is derived from an EMBL/GenBank/DDBJ whole genome shotgun (WGS) entry which is preliminary data.</text>
</comment>
<evidence type="ECO:0000313" key="2">
    <source>
        <dbReference type="Proteomes" id="UP001565927"/>
    </source>
</evidence>
<dbReference type="Proteomes" id="UP001565927">
    <property type="component" value="Unassembled WGS sequence"/>
</dbReference>
<dbReference type="RefSeq" id="WP_370442711.1">
    <property type="nucleotide sequence ID" value="NZ_JBGFTU010000022.1"/>
</dbReference>
<dbReference type="SUPFAM" id="SSF56112">
    <property type="entry name" value="Protein kinase-like (PK-like)"/>
    <property type="match status" value="1"/>
</dbReference>
<reference evidence="1 2" key="1">
    <citation type="submission" date="2024-07" db="EMBL/GenBank/DDBJ databases">
        <authorList>
            <person name="Thanompreechachai J."/>
            <person name="Duangmal K."/>
        </authorList>
    </citation>
    <scope>NUCLEOTIDE SEQUENCE [LARGE SCALE GENOMIC DNA]</scope>
    <source>
        <strain evidence="1 2">LSe6-4</strain>
    </source>
</reference>
<evidence type="ECO:0000313" key="1">
    <source>
        <dbReference type="EMBL" id="MEZ0166493.1"/>
    </source>
</evidence>
<sequence>MHRPGADLAHLGAAVRAQRHLAAHGYPCPRPLHGPTAVDGRVVVVETLTSEGELSDATRAPIRRALAASLAEQIDLLRPLAADPALREPLRAGAPAWTRYEHGPWPSPHDSIFDFTSRSERFGWVDDLAVEAAQVLARLESRGVLGPDVIGHSDWYDGNVLVQTTDGGSPEEVVVVSAAFDWDSLTARPEAVLVGMCAGSYTAGGAANAAAPTVAQVTALLTDYQQARPGFLVGEQWAAAAAAACWVLAYNARCEVCWSSPQRWCTTVSS</sequence>
<keyword evidence="2" id="KW-1185">Reference proteome</keyword>
<protein>
    <recommendedName>
        <fullName evidence="3">Phosphotransferase</fullName>
    </recommendedName>
</protein>
<dbReference type="EMBL" id="JBGFTU010000022">
    <property type="protein sequence ID" value="MEZ0166493.1"/>
    <property type="molecule type" value="Genomic_DNA"/>
</dbReference>
<dbReference type="InterPro" id="IPR011009">
    <property type="entry name" value="Kinase-like_dom_sf"/>
</dbReference>
<evidence type="ECO:0008006" key="3">
    <source>
        <dbReference type="Google" id="ProtNLM"/>
    </source>
</evidence>
<organism evidence="1 2">
    <name type="scientific">Kineococcus halophytocola</name>
    <dbReference type="NCBI Taxonomy" id="3234027"/>
    <lineage>
        <taxon>Bacteria</taxon>
        <taxon>Bacillati</taxon>
        <taxon>Actinomycetota</taxon>
        <taxon>Actinomycetes</taxon>
        <taxon>Kineosporiales</taxon>
        <taxon>Kineosporiaceae</taxon>
        <taxon>Kineococcus</taxon>
    </lineage>
</organism>
<gene>
    <name evidence="1" type="ORF">AB2L27_17170</name>
</gene>
<name>A0ABV4H4K0_9ACTN</name>
<accession>A0ABV4H4K0</accession>